<dbReference type="InterPro" id="IPR007527">
    <property type="entry name" value="Znf_SWIM"/>
</dbReference>
<dbReference type="InterPro" id="IPR013083">
    <property type="entry name" value="Znf_RING/FYVE/PHD"/>
</dbReference>
<protein>
    <submittedName>
        <fullName evidence="5">Uncharacterized protein</fullName>
    </submittedName>
</protein>
<feature type="domain" description="SWIM-type" evidence="4">
    <location>
        <begin position="162"/>
        <end position="195"/>
    </location>
</feature>
<dbReference type="PROSITE" id="PS50966">
    <property type="entry name" value="ZF_SWIM"/>
    <property type="match status" value="1"/>
</dbReference>
<comment type="caution">
    <text evidence="5">The sequence shown here is derived from an EMBL/GenBank/DDBJ whole genome shotgun (WGS) entry which is preliminary data.</text>
</comment>
<dbReference type="PANTHER" id="PTHR21540">
    <property type="entry name" value="RING FINGER AND SWIM DOMAIN-CONTAINING PROTEIN 2"/>
    <property type="match status" value="1"/>
</dbReference>
<evidence type="ECO:0000256" key="2">
    <source>
        <dbReference type="SAM" id="MobiDB-lite"/>
    </source>
</evidence>
<feature type="domain" description="RING-type" evidence="3">
    <location>
        <begin position="268"/>
        <end position="315"/>
    </location>
</feature>
<dbReference type="Pfam" id="PF04434">
    <property type="entry name" value="SWIM"/>
    <property type="match status" value="1"/>
</dbReference>
<keyword evidence="6" id="KW-1185">Reference proteome</keyword>
<accession>A0A8H7SNC2</accession>
<sequence>MSSTTRSNAGPNTVKTETPQSLNAPTKTKKTSVKIEVPSRSKVTTKKTSEASGSTRKKVVKCEPADKKIKTEAGASVVQRKKSITVKKEPTPKVPKEKKTRVSKKKPAFTLPPEASLYLDQSMRGRVVRAMKQKMFVISREADARDNSIEKFEVLGSVGNNYTVVMGPSIKCSCMDFALRRVHCKHILMVLLKVYRLPIDNLMFRTLSPNKALRLESRSYRRTVDPSILVPEEIRQKILSIGYQNHPDAKPIVPENTATRRSLDTSDCPICFEEFEQEAITTIDFCKTCGNNVHNECFKMWASTKGSNVTCVYCRNKWVVEKPAASGFHKNSVRQLNSSHVNEKYYANFAQELGISRKRDLSMYRKDY</sequence>
<feature type="region of interest" description="Disordered" evidence="2">
    <location>
        <begin position="86"/>
        <end position="106"/>
    </location>
</feature>
<evidence type="ECO:0000259" key="4">
    <source>
        <dbReference type="PROSITE" id="PS50966"/>
    </source>
</evidence>
<evidence type="ECO:0000259" key="3">
    <source>
        <dbReference type="PROSITE" id="PS50089"/>
    </source>
</evidence>
<dbReference type="PROSITE" id="PS50089">
    <property type="entry name" value="ZF_RING_2"/>
    <property type="match status" value="1"/>
</dbReference>
<dbReference type="GO" id="GO:0008270">
    <property type="term" value="F:zinc ion binding"/>
    <property type="evidence" value="ECO:0007669"/>
    <property type="project" value="UniProtKB-KW"/>
</dbReference>
<evidence type="ECO:0000313" key="6">
    <source>
        <dbReference type="Proteomes" id="UP000613177"/>
    </source>
</evidence>
<evidence type="ECO:0000256" key="1">
    <source>
        <dbReference type="PROSITE-ProRule" id="PRU00175"/>
    </source>
</evidence>
<evidence type="ECO:0000313" key="5">
    <source>
        <dbReference type="EMBL" id="KAG2232136.1"/>
    </source>
</evidence>
<dbReference type="EMBL" id="JAEPRE010000122">
    <property type="protein sequence ID" value="KAG2232136.1"/>
    <property type="molecule type" value="Genomic_DNA"/>
</dbReference>
<keyword evidence="1" id="KW-0479">Metal-binding</keyword>
<dbReference type="SUPFAM" id="SSF57850">
    <property type="entry name" value="RING/U-box"/>
    <property type="match status" value="1"/>
</dbReference>
<feature type="compositionally biased region" description="Basic and acidic residues" evidence="2">
    <location>
        <begin position="86"/>
        <end position="97"/>
    </location>
</feature>
<feature type="compositionally biased region" description="Polar residues" evidence="2">
    <location>
        <begin position="1"/>
        <end position="26"/>
    </location>
</feature>
<feature type="region of interest" description="Disordered" evidence="2">
    <location>
        <begin position="1"/>
        <end position="59"/>
    </location>
</feature>
<dbReference type="InterPro" id="IPR039903">
    <property type="entry name" value="Zswim2"/>
</dbReference>
<dbReference type="Proteomes" id="UP000613177">
    <property type="component" value="Unassembled WGS sequence"/>
</dbReference>
<dbReference type="Gene3D" id="3.30.40.10">
    <property type="entry name" value="Zinc/RING finger domain, C3HC4 (zinc finger)"/>
    <property type="match status" value="1"/>
</dbReference>
<name>A0A8H7SNC2_9FUNG</name>
<reference evidence="5" key="1">
    <citation type="submission" date="2021-01" db="EMBL/GenBank/DDBJ databases">
        <title>Metabolic potential, ecology and presence of endohyphal bacteria is reflected in genomic diversity of Mucoromycotina.</title>
        <authorList>
            <person name="Muszewska A."/>
            <person name="Okrasinska A."/>
            <person name="Steczkiewicz K."/>
            <person name="Drgas O."/>
            <person name="Orlowska M."/>
            <person name="Perlinska-Lenart U."/>
            <person name="Aleksandrzak-Piekarczyk T."/>
            <person name="Szatraj K."/>
            <person name="Zielenkiewicz U."/>
            <person name="Pilsyk S."/>
            <person name="Malc E."/>
            <person name="Mieczkowski P."/>
            <person name="Kruszewska J.S."/>
            <person name="Biernat P."/>
            <person name="Pawlowska J."/>
        </authorList>
    </citation>
    <scope>NUCLEOTIDE SEQUENCE</scope>
    <source>
        <strain evidence="5">WA0000018081</strain>
    </source>
</reference>
<dbReference type="PANTHER" id="PTHR21540:SF0">
    <property type="entry name" value="PHD FAMILY PROTEIN"/>
    <property type="match status" value="1"/>
</dbReference>
<gene>
    <name evidence="5" type="ORF">INT48_008878</name>
</gene>
<dbReference type="AlphaFoldDB" id="A0A8H7SNC2"/>
<dbReference type="Pfam" id="PF13639">
    <property type="entry name" value="zf-RING_2"/>
    <property type="match status" value="1"/>
</dbReference>
<keyword evidence="1" id="KW-0863">Zinc-finger</keyword>
<organism evidence="5 6">
    <name type="scientific">Thamnidium elegans</name>
    <dbReference type="NCBI Taxonomy" id="101142"/>
    <lineage>
        <taxon>Eukaryota</taxon>
        <taxon>Fungi</taxon>
        <taxon>Fungi incertae sedis</taxon>
        <taxon>Mucoromycota</taxon>
        <taxon>Mucoromycotina</taxon>
        <taxon>Mucoromycetes</taxon>
        <taxon>Mucorales</taxon>
        <taxon>Mucorineae</taxon>
        <taxon>Mucoraceae</taxon>
        <taxon>Thamnidium</taxon>
    </lineage>
</organism>
<dbReference type="InterPro" id="IPR001841">
    <property type="entry name" value="Znf_RING"/>
</dbReference>
<dbReference type="GO" id="GO:0061630">
    <property type="term" value="F:ubiquitin protein ligase activity"/>
    <property type="evidence" value="ECO:0007669"/>
    <property type="project" value="InterPro"/>
</dbReference>
<keyword evidence="1" id="KW-0862">Zinc</keyword>
<proteinExistence type="predicted"/>